<reference evidence="2" key="1">
    <citation type="submission" date="2024-06" db="UniProtKB">
        <authorList>
            <consortium name="Ensembl"/>
        </authorList>
    </citation>
    <scope>IDENTIFICATION</scope>
</reference>
<dbReference type="Ensembl" id="ENSMPUT00000015134.1">
    <property type="protein sequence ID" value="ENSMPUP00000014897.1"/>
    <property type="gene ID" value="ENSMPUG00000015008.1"/>
</dbReference>
<dbReference type="HOGENOM" id="CLU_2365052_0_0_1"/>
<organism evidence="2">
    <name type="scientific">Mustela putorius furo</name>
    <name type="common">European domestic ferret</name>
    <name type="synonym">Mustela furo</name>
    <dbReference type="NCBI Taxonomy" id="9669"/>
    <lineage>
        <taxon>Eukaryota</taxon>
        <taxon>Metazoa</taxon>
        <taxon>Chordata</taxon>
        <taxon>Craniata</taxon>
        <taxon>Vertebrata</taxon>
        <taxon>Euteleostomi</taxon>
        <taxon>Mammalia</taxon>
        <taxon>Eutheria</taxon>
        <taxon>Laurasiatheria</taxon>
        <taxon>Carnivora</taxon>
        <taxon>Caniformia</taxon>
        <taxon>Musteloidea</taxon>
        <taxon>Mustelidae</taxon>
        <taxon>Mustelinae</taxon>
        <taxon>Mustela</taxon>
    </lineage>
</organism>
<evidence type="ECO:0000256" key="1">
    <source>
        <dbReference type="SAM" id="MobiDB-lite"/>
    </source>
</evidence>
<accession>M3YU87</accession>
<sequence>CPSSLKHGCGPKGLPATVGAGASWSPETEACRGAEHPPTGSTSLKPSLLCPQPPPPTLEQTWFSPHRPRPAPGTGPGAPQPPNPRSQPATSPSHLT</sequence>
<dbReference type="EMBL" id="AEYP01061978">
    <property type="status" value="NOT_ANNOTATED_CDS"/>
    <property type="molecule type" value="Genomic_DNA"/>
</dbReference>
<dbReference type="EMBL" id="AEYP01061977">
    <property type="status" value="NOT_ANNOTATED_CDS"/>
    <property type="molecule type" value="Genomic_DNA"/>
</dbReference>
<feature type="compositionally biased region" description="Pro residues" evidence="1">
    <location>
        <begin position="70"/>
        <end position="85"/>
    </location>
</feature>
<protein>
    <submittedName>
        <fullName evidence="2">Uncharacterized protein</fullName>
    </submittedName>
</protein>
<dbReference type="InParanoid" id="M3YU87"/>
<dbReference type="AlphaFoldDB" id="M3YU87"/>
<proteinExistence type="predicted"/>
<name>M3YU87_MUSPF</name>
<feature type="region of interest" description="Disordered" evidence="1">
    <location>
        <begin position="1"/>
        <end position="96"/>
    </location>
</feature>
<evidence type="ECO:0000313" key="2">
    <source>
        <dbReference type="Ensembl" id="ENSMPUP00000014897.1"/>
    </source>
</evidence>